<evidence type="ECO:0000313" key="2">
    <source>
        <dbReference type="EMBL" id="XBO44062.1"/>
    </source>
</evidence>
<feature type="region of interest" description="Disordered" evidence="1">
    <location>
        <begin position="1"/>
        <end position="20"/>
    </location>
</feature>
<protein>
    <submittedName>
        <fullName evidence="2">Uncharacterized protein</fullName>
    </submittedName>
</protein>
<reference evidence="2" key="1">
    <citation type="submission" date="2024-05" db="EMBL/GenBank/DDBJ databases">
        <authorList>
            <person name="Kim S."/>
            <person name="Heo J."/>
            <person name="Choi H."/>
            <person name="Choi Y."/>
            <person name="Kwon S.-W."/>
            <person name="Kim Y."/>
        </authorList>
    </citation>
    <scope>NUCLEOTIDE SEQUENCE</scope>
    <source>
        <strain evidence="2">KACC 23699</strain>
    </source>
</reference>
<evidence type="ECO:0000256" key="1">
    <source>
        <dbReference type="SAM" id="MobiDB-lite"/>
    </source>
</evidence>
<sequence length="173" mass="18633">MSRFTFGKQRDPQVDRADAPEDPVVRQYRYLLRTAPVDALESAHAEAIALLSEAHRESLLETVRSSLLVGDHLTTSAHAKIGHLVTDGERRAPGQLLTALPREVLQDLAARVLESEASFGLLGGYAGWDGAEPKPADNSEWADGGFNPKVSQRKPRDDPRTGQAGAHGGYGGV</sequence>
<name>A0AAU7JUG2_9MICO</name>
<dbReference type="AlphaFoldDB" id="A0AAU7JUG2"/>
<dbReference type="RefSeq" id="WP_406831521.1">
    <property type="nucleotide sequence ID" value="NZ_CP157483.1"/>
</dbReference>
<accession>A0AAU7JUG2</accession>
<dbReference type="EMBL" id="CP157483">
    <property type="protein sequence ID" value="XBO44062.1"/>
    <property type="molecule type" value="Genomic_DNA"/>
</dbReference>
<feature type="compositionally biased region" description="Basic and acidic residues" evidence="1">
    <location>
        <begin position="8"/>
        <end position="19"/>
    </location>
</feature>
<organism evidence="2">
    <name type="scientific">Pedococcus sp. KACC 23699</name>
    <dbReference type="NCBI Taxonomy" id="3149228"/>
    <lineage>
        <taxon>Bacteria</taxon>
        <taxon>Bacillati</taxon>
        <taxon>Actinomycetota</taxon>
        <taxon>Actinomycetes</taxon>
        <taxon>Micrococcales</taxon>
        <taxon>Intrasporangiaceae</taxon>
        <taxon>Pedococcus</taxon>
    </lineage>
</organism>
<feature type="region of interest" description="Disordered" evidence="1">
    <location>
        <begin position="133"/>
        <end position="173"/>
    </location>
</feature>
<proteinExistence type="predicted"/>
<gene>
    <name evidence="2" type="ORF">ABEG17_01675</name>
</gene>